<dbReference type="Proteomes" id="UP001500582">
    <property type="component" value="Unassembled WGS sequence"/>
</dbReference>
<dbReference type="SUPFAM" id="SSF52833">
    <property type="entry name" value="Thioredoxin-like"/>
    <property type="match status" value="1"/>
</dbReference>
<sequence>MAQNITYTISGNIGKLNAPAKAFLSYRNDAGNVTDSAIIQQGAFSFKGTLPEAVKANLIIAHEGESLRQLKKADYLPVYLENGNIKISSSDSAAKATVIGGTLNKDNQQLAKVLKPYSDKLKAEATAFYGLPKEQQTAEAEAALDKRTEEIEAQQKGVLVPFIKNHPNSLISLDALKTLGGYFPEASEVEPLYGALSAAVKKSKAGEQYNKWLQGWKQTAIGVQAPAFTQNDKDGNAVTLASFKGKYLLVDFWASWCGPCRRENPNVVKAYNQFKDKNFTILGVSLDNKREAWLKAVEDDQLNWTQVSDLKYWKNEVAELYGVRAIPQNFLLDPDGKIIAKNLTGDKLNEKLQQLYNTNTNTAAKTGSR</sequence>
<dbReference type="RefSeq" id="WP_345213476.1">
    <property type="nucleotide sequence ID" value="NZ_BAABFT010000017.1"/>
</dbReference>
<dbReference type="PROSITE" id="PS51352">
    <property type="entry name" value="THIOREDOXIN_2"/>
    <property type="match status" value="1"/>
</dbReference>
<proteinExistence type="predicted"/>
<dbReference type="InterPro" id="IPR000866">
    <property type="entry name" value="AhpC/TSA"/>
</dbReference>
<dbReference type="CDD" id="cd02966">
    <property type="entry name" value="TlpA_like_family"/>
    <property type="match status" value="1"/>
</dbReference>
<dbReference type="InterPro" id="IPR017937">
    <property type="entry name" value="Thioredoxin_CS"/>
</dbReference>
<evidence type="ECO:0000256" key="4">
    <source>
        <dbReference type="ARBA" id="ARBA00023284"/>
    </source>
</evidence>
<feature type="domain" description="Thioredoxin" evidence="5">
    <location>
        <begin position="219"/>
        <end position="361"/>
    </location>
</feature>
<dbReference type="PANTHER" id="PTHR42852">
    <property type="entry name" value="THIOL:DISULFIDE INTERCHANGE PROTEIN DSBE"/>
    <property type="match status" value="1"/>
</dbReference>
<name>A0ABP8HAC5_9SPHI</name>
<protein>
    <submittedName>
        <fullName evidence="6">TlpA disulfide reductase family protein</fullName>
    </submittedName>
</protein>
<evidence type="ECO:0000256" key="1">
    <source>
        <dbReference type="ARBA" id="ARBA00004196"/>
    </source>
</evidence>
<dbReference type="InterPro" id="IPR025380">
    <property type="entry name" value="DUF4369"/>
</dbReference>
<dbReference type="EMBL" id="BAABFT010000017">
    <property type="protein sequence ID" value="GAA4336474.1"/>
    <property type="molecule type" value="Genomic_DNA"/>
</dbReference>
<dbReference type="PANTHER" id="PTHR42852:SF6">
    <property type="entry name" value="THIOL:DISULFIDE INTERCHANGE PROTEIN DSBE"/>
    <property type="match status" value="1"/>
</dbReference>
<evidence type="ECO:0000256" key="2">
    <source>
        <dbReference type="ARBA" id="ARBA00022748"/>
    </source>
</evidence>
<dbReference type="Pfam" id="PF00578">
    <property type="entry name" value="AhpC-TSA"/>
    <property type="match status" value="1"/>
</dbReference>
<reference evidence="7" key="1">
    <citation type="journal article" date="2019" name="Int. J. Syst. Evol. Microbiol.">
        <title>The Global Catalogue of Microorganisms (GCM) 10K type strain sequencing project: providing services to taxonomists for standard genome sequencing and annotation.</title>
        <authorList>
            <consortium name="The Broad Institute Genomics Platform"/>
            <consortium name="The Broad Institute Genome Sequencing Center for Infectious Disease"/>
            <person name="Wu L."/>
            <person name="Ma J."/>
        </authorList>
    </citation>
    <scope>NUCLEOTIDE SEQUENCE [LARGE SCALE GENOMIC DNA]</scope>
    <source>
        <strain evidence="7">JCM 17705</strain>
    </source>
</reference>
<keyword evidence="7" id="KW-1185">Reference proteome</keyword>
<accession>A0ABP8HAC5</accession>
<keyword evidence="2" id="KW-0201">Cytochrome c-type biogenesis</keyword>
<keyword evidence="4" id="KW-0676">Redox-active center</keyword>
<dbReference type="Gene3D" id="3.40.30.10">
    <property type="entry name" value="Glutaredoxin"/>
    <property type="match status" value="1"/>
</dbReference>
<evidence type="ECO:0000313" key="6">
    <source>
        <dbReference type="EMBL" id="GAA4336474.1"/>
    </source>
</evidence>
<gene>
    <name evidence="6" type="ORF">GCM10023149_45300</name>
</gene>
<organism evidence="6 7">
    <name type="scientific">Mucilaginibacter gynuensis</name>
    <dbReference type="NCBI Taxonomy" id="1302236"/>
    <lineage>
        <taxon>Bacteria</taxon>
        <taxon>Pseudomonadati</taxon>
        <taxon>Bacteroidota</taxon>
        <taxon>Sphingobacteriia</taxon>
        <taxon>Sphingobacteriales</taxon>
        <taxon>Sphingobacteriaceae</taxon>
        <taxon>Mucilaginibacter</taxon>
    </lineage>
</organism>
<dbReference type="Pfam" id="PF14289">
    <property type="entry name" value="DUF4369"/>
    <property type="match status" value="1"/>
</dbReference>
<evidence type="ECO:0000259" key="5">
    <source>
        <dbReference type="PROSITE" id="PS51352"/>
    </source>
</evidence>
<comment type="subcellular location">
    <subcellularLocation>
        <location evidence="1">Cell envelope</location>
    </subcellularLocation>
</comment>
<keyword evidence="3" id="KW-1015">Disulfide bond</keyword>
<dbReference type="PROSITE" id="PS00194">
    <property type="entry name" value="THIOREDOXIN_1"/>
    <property type="match status" value="1"/>
</dbReference>
<dbReference type="InterPro" id="IPR036249">
    <property type="entry name" value="Thioredoxin-like_sf"/>
</dbReference>
<dbReference type="InterPro" id="IPR013766">
    <property type="entry name" value="Thioredoxin_domain"/>
</dbReference>
<evidence type="ECO:0000256" key="3">
    <source>
        <dbReference type="ARBA" id="ARBA00023157"/>
    </source>
</evidence>
<comment type="caution">
    <text evidence="6">The sequence shown here is derived from an EMBL/GenBank/DDBJ whole genome shotgun (WGS) entry which is preliminary data.</text>
</comment>
<evidence type="ECO:0000313" key="7">
    <source>
        <dbReference type="Proteomes" id="UP001500582"/>
    </source>
</evidence>
<dbReference type="InterPro" id="IPR050553">
    <property type="entry name" value="Thioredoxin_ResA/DsbE_sf"/>
</dbReference>